<evidence type="ECO:0000256" key="7">
    <source>
        <dbReference type="ARBA" id="ARBA00022741"/>
    </source>
</evidence>
<dbReference type="Proteomes" id="UP000095464">
    <property type="component" value="Unassembled WGS sequence"/>
</dbReference>
<dbReference type="Gene3D" id="3.40.50.1000">
    <property type="entry name" value="HAD superfamily/HAD-like"/>
    <property type="match status" value="1"/>
</dbReference>
<feature type="transmembrane region" description="Helical" evidence="14">
    <location>
        <begin position="70"/>
        <end position="97"/>
    </location>
</feature>
<feature type="transmembrane region" description="Helical" evidence="14">
    <location>
        <begin position="270"/>
        <end position="293"/>
    </location>
</feature>
<reference evidence="17" key="1">
    <citation type="submission" date="2015-11" db="EMBL/GenBank/DDBJ databases">
        <title>Genomic diversity of Staphylococcus saprophyticus strains from urinary tract infections, animal surfaces, and fermented foods.</title>
        <authorList>
            <person name="Wolfe B.E."/>
        </authorList>
    </citation>
    <scope>NUCLEOTIDE SEQUENCE [LARGE SCALE GENOMIC DNA]</scope>
    <source>
        <strain evidence="17">738_7</strain>
    </source>
</reference>
<dbReference type="PRINTS" id="PR00941">
    <property type="entry name" value="CDATPASE"/>
</dbReference>
<dbReference type="Pfam" id="PF00122">
    <property type="entry name" value="E1-E2_ATPase"/>
    <property type="match status" value="1"/>
</dbReference>
<evidence type="ECO:0000313" key="17">
    <source>
        <dbReference type="Proteomes" id="UP000095464"/>
    </source>
</evidence>
<dbReference type="PROSITE" id="PS01229">
    <property type="entry name" value="COF_2"/>
    <property type="match status" value="1"/>
</dbReference>
<dbReference type="InterPro" id="IPR001757">
    <property type="entry name" value="P_typ_ATPase"/>
</dbReference>
<evidence type="ECO:0000256" key="1">
    <source>
        <dbReference type="ARBA" id="ARBA00004141"/>
    </source>
</evidence>
<dbReference type="InterPro" id="IPR023299">
    <property type="entry name" value="ATPase_P-typ_cyto_dom_N"/>
</dbReference>
<sequence length="627" mass="69628">MFRKYKQHAALINTIICAFLILVGIILNSLDLFTYSIKIYLLAFIIGGFLSAKEGLNELIKDKHFNVDLLMILAAIGASVIGYWMEAALLIFIFSLAETMEKMAEEKTKNTMTELLKITPDLARRISTDGTIDIISTQELEVGMFVQVPKGETIPIDGELTSEYAVINESAITGESIPIEKKNKENLTGGTLNEGETFEMQVTKNIDNTLFSKIIRLVDEAQSSPSHTASFIENIESIYVKIILLGVPLFILLTPSILNWSWEQAFYRGMVLLTVASPCALIASATPATLSAISRATRRNMLFKSGNAIDVLNQVKAIIFDKTGTLTIGQPTVQESFYMSNVEQKELKKILKSAENEATHPIAQALVKHLNDVDIIPLDYVNNITGKGLQVYYNNHEWRIGKLEFVTNRVLDLDIQQKINSIPPVSTQVYVSKDNKLEAYFSLSDQIKDDTIDAISKLNKMNIHTIMVTGDNFQTANEVARTIGIKEVYANKLPQEKAEIAKKIKNEYETIAVVGDGINDAPALAIADVGFSMGNGTDISMETSDAILMQNDLIQIPFSISLSLKLKKIVKENIIFSLSIIVILIFTNILQLINLPLGVIGHEGSTILVIINSLRLLYFKDDFKNFS</sequence>
<dbReference type="InterPro" id="IPR036412">
    <property type="entry name" value="HAD-like_sf"/>
</dbReference>
<keyword evidence="6 14" id="KW-0479">Metal-binding</keyword>
<dbReference type="InterPro" id="IPR023214">
    <property type="entry name" value="HAD_sf"/>
</dbReference>
<dbReference type="PANTHER" id="PTHR43079:SF1">
    <property type="entry name" value="CADMIUM_ZINC-TRANSPORTING ATPASE HMA1, CHLOROPLASTIC-RELATED"/>
    <property type="match status" value="1"/>
</dbReference>
<keyword evidence="5 14" id="KW-0812">Transmembrane</keyword>
<dbReference type="InterPro" id="IPR044492">
    <property type="entry name" value="P_typ_ATPase_HD_dom"/>
</dbReference>
<dbReference type="NCBIfam" id="TIGR01525">
    <property type="entry name" value="ATPase-IB_hvy"/>
    <property type="match status" value="1"/>
</dbReference>
<organism evidence="16 17">
    <name type="scientific">Staphylococcus equorum</name>
    <dbReference type="NCBI Taxonomy" id="246432"/>
    <lineage>
        <taxon>Bacteria</taxon>
        <taxon>Bacillati</taxon>
        <taxon>Bacillota</taxon>
        <taxon>Bacilli</taxon>
        <taxon>Bacillales</taxon>
        <taxon>Staphylococcaceae</taxon>
        <taxon>Staphylococcus</taxon>
    </lineage>
</organism>
<keyword evidence="14" id="KW-1003">Cell membrane</keyword>
<evidence type="ECO:0000256" key="11">
    <source>
        <dbReference type="ARBA" id="ARBA00022989"/>
    </source>
</evidence>
<dbReference type="PROSITE" id="PS00154">
    <property type="entry name" value="ATPASE_E1_E2"/>
    <property type="match status" value="1"/>
</dbReference>
<evidence type="ECO:0000256" key="2">
    <source>
        <dbReference type="ARBA" id="ARBA00006024"/>
    </source>
</evidence>
<dbReference type="InterPro" id="IPR023298">
    <property type="entry name" value="ATPase_P-typ_TM_dom_sf"/>
</dbReference>
<dbReference type="PANTHER" id="PTHR43079">
    <property type="entry name" value="PROBABLE CADMIUM/ZINC-TRANSPORTING ATPASE HMA1"/>
    <property type="match status" value="1"/>
</dbReference>
<dbReference type="SFLD" id="SFLDG00002">
    <property type="entry name" value="C1.7:_P-type_atpase_like"/>
    <property type="match status" value="1"/>
</dbReference>
<feature type="transmembrane region" description="Helical" evidence="14">
    <location>
        <begin position="574"/>
        <end position="593"/>
    </location>
</feature>
<dbReference type="GO" id="GO:0005524">
    <property type="term" value="F:ATP binding"/>
    <property type="evidence" value="ECO:0007669"/>
    <property type="project" value="UniProtKB-UniRule"/>
</dbReference>
<dbReference type="GO" id="GO:0016887">
    <property type="term" value="F:ATP hydrolysis activity"/>
    <property type="evidence" value="ECO:0007669"/>
    <property type="project" value="InterPro"/>
</dbReference>
<keyword evidence="7 14" id="KW-0547">Nucleotide-binding</keyword>
<dbReference type="GO" id="GO:0046872">
    <property type="term" value="F:metal ion binding"/>
    <property type="evidence" value="ECO:0007669"/>
    <property type="project" value="UniProtKB-KW"/>
</dbReference>
<evidence type="ECO:0000256" key="13">
    <source>
        <dbReference type="ARBA" id="ARBA00023136"/>
    </source>
</evidence>
<feature type="transmembrane region" description="Helical" evidence="14">
    <location>
        <begin position="32"/>
        <end position="50"/>
    </location>
</feature>
<dbReference type="Gene3D" id="3.40.1110.10">
    <property type="entry name" value="Calcium-transporting ATPase, cytoplasmic domain N"/>
    <property type="match status" value="1"/>
</dbReference>
<dbReference type="GO" id="GO:0005886">
    <property type="term" value="C:plasma membrane"/>
    <property type="evidence" value="ECO:0007669"/>
    <property type="project" value="UniProtKB-SubCell"/>
</dbReference>
<dbReference type="InterPro" id="IPR027256">
    <property type="entry name" value="P-typ_ATPase_IB"/>
</dbReference>
<dbReference type="Pfam" id="PF00702">
    <property type="entry name" value="Hydrolase"/>
    <property type="match status" value="1"/>
</dbReference>
<keyword evidence="3" id="KW-0813">Transport</keyword>
<dbReference type="SUPFAM" id="SSF56784">
    <property type="entry name" value="HAD-like"/>
    <property type="match status" value="1"/>
</dbReference>
<keyword evidence="4" id="KW-0597">Phosphoprotein</keyword>
<gene>
    <name evidence="16" type="ORF">ASS94_14200</name>
</gene>
<dbReference type="SUPFAM" id="SSF81653">
    <property type="entry name" value="Calcium ATPase, transduction domain A"/>
    <property type="match status" value="1"/>
</dbReference>
<feature type="domain" description="P-type ATPase A" evidence="15">
    <location>
        <begin position="118"/>
        <end position="218"/>
    </location>
</feature>
<evidence type="ECO:0000256" key="12">
    <source>
        <dbReference type="ARBA" id="ARBA00023065"/>
    </source>
</evidence>
<dbReference type="SUPFAM" id="SSF81665">
    <property type="entry name" value="Calcium ATPase, transmembrane domain M"/>
    <property type="match status" value="1"/>
</dbReference>
<evidence type="ECO:0000259" key="15">
    <source>
        <dbReference type="Pfam" id="PF00122"/>
    </source>
</evidence>
<keyword evidence="13 14" id="KW-0472">Membrane</keyword>
<dbReference type="EMBL" id="LNPX01000064">
    <property type="protein sequence ID" value="OEK50975.1"/>
    <property type="molecule type" value="Genomic_DNA"/>
</dbReference>
<comment type="subcellular location">
    <subcellularLocation>
        <location evidence="14">Cell membrane</location>
    </subcellularLocation>
    <subcellularLocation>
        <location evidence="1">Membrane</location>
        <topology evidence="1">Multi-pass membrane protein</topology>
    </subcellularLocation>
</comment>
<keyword evidence="8 14" id="KW-0067">ATP-binding</keyword>
<keyword evidence="9" id="KW-0460">Magnesium</keyword>
<dbReference type="InterPro" id="IPR008250">
    <property type="entry name" value="ATPase_P-typ_transduc_dom_A_sf"/>
</dbReference>
<dbReference type="RefSeq" id="WP_002512600.1">
    <property type="nucleotide sequence ID" value="NZ_JARGCC010000001.1"/>
</dbReference>
<dbReference type="SFLD" id="SFLDF00027">
    <property type="entry name" value="p-type_atpase"/>
    <property type="match status" value="1"/>
</dbReference>
<evidence type="ECO:0000256" key="14">
    <source>
        <dbReference type="RuleBase" id="RU362081"/>
    </source>
</evidence>
<protein>
    <submittedName>
        <fullName evidence="16">Metal-transporting ATPase</fullName>
    </submittedName>
</protein>
<dbReference type="NCBIfam" id="TIGR01494">
    <property type="entry name" value="ATPase_P-type"/>
    <property type="match status" value="1"/>
</dbReference>
<dbReference type="InterPro" id="IPR051949">
    <property type="entry name" value="Cation_Transport_ATPase"/>
</dbReference>
<evidence type="ECO:0000256" key="9">
    <source>
        <dbReference type="ARBA" id="ARBA00022842"/>
    </source>
</evidence>
<dbReference type="SFLD" id="SFLDS00003">
    <property type="entry name" value="Haloacid_Dehalogenase"/>
    <property type="match status" value="1"/>
</dbReference>
<evidence type="ECO:0000256" key="4">
    <source>
        <dbReference type="ARBA" id="ARBA00022553"/>
    </source>
</evidence>
<evidence type="ECO:0000256" key="3">
    <source>
        <dbReference type="ARBA" id="ARBA00022448"/>
    </source>
</evidence>
<evidence type="ECO:0000256" key="6">
    <source>
        <dbReference type="ARBA" id="ARBA00022723"/>
    </source>
</evidence>
<feature type="transmembrane region" description="Helical" evidence="14">
    <location>
        <begin position="6"/>
        <end position="27"/>
    </location>
</feature>
<evidence type="ECO:0000313" key="16">
    <source>
        <dbReference type="EMBL" id="OEK50975.1"/>
    </source>
</evidence>
<keyword evidence="12" id="KW-0406">Ion transport</keyword>
<evidence type="ECO:0000256" key="5">
    <source>
        <dbReference type="ARBA" id="ARBA00022692"/>
    </source>
</evidence>
<dbReference type="GO" id="GO:0019829">
    <property type="term" value="F:ATPase-coupled monoatomic cation transmembrane transporter activity"/>
    <property type="evidence" value="ECO:0007669"/>
    <property type="project" value="InterPro"/>
</dbReference>
<evidence type="ECO:0000256" key="8">
    <source>
        <dbReference type="ARBA" id="ARBA00022840"/>
    </source>
</evidence>
<dbReference type="AlphaFoldDB" id="A0AAP7IBQ6"/>
<feature type="transmembrane region" description="Helical" evidence="14">
    <location>
        <begin position="599"/>
        <end position="618"/>
    </location>
</feature>
<name>A0AAP7IBQ6_9STAP</name>
<dbReference type="Gene3D" id="2.70.150.10">
    <property type="entry name" value="Calcium-transporting ATPase, cytoplasmic transduction domain A"/>
    <property type="match status" value="1"/>
</dbReference>
<feature type="transmembrane region" description="Helical" evidence="14">
    <location>
        <begin position="238"/>
        <end position="258"/>
    </location>
</feature>
<accession>A0AAP7IBQ6</accession>
<keyword evidence="10" id="KW-1278">Translocase</keyword>
<keyword evidence="11 14" id="KW-1133">Transmembrane helix</keyword>
<evidence type="ECO:0000256" key="10">
    <source>
        <dbReference type="ARBA" id="ARBA00022967"/>
    </source>
</evidence>
<comment type="caution">
    <text evidence="16">The sequence shown here is derived from an EMBL/GenBank/DDBJ whole genome shotgun (WGS) entry which is preliminary data.</text>
</comment>
<dbReference type="InterPro" id="IPR059000">
    <property type="entry name" value="ATPase_P-type_domA"/>
</dbReference>
<proteinExistence type="inferred from homology"/>
<comment type="similarity">
    <text evidence="2 14">Belongs to the cation transport ATPase (P-type) (TC 3.A.3) family. Type IB subfamily.</text>
</comment>
<dbReference type="CDD" id="cd07551">
    <property type="entry name" value="P-type_ATPase_HM_ZosA_PfeT-like"/>
    <property type="match status" value="1"/>
</dbReference>
<dbReference type="InterPro" id="IPR018303">
    <property type="entry name" value="ATPase_P-typ_P_site"/>
</dbReference>
<dbReference type="PRINTS" id="PR00119">
    <property type="entry name" value="CATATPASE"/>
</dbReference>